<sequence>MLKAVLCSHNSVGRIYLKTLMTHEQSAEEQQLRIIYELVLVSLKWRWIGHMVRCKLGKWSKRVVCGIQEMGPEDKGAQKNDDEMI</sequence>
<evidence type="ECO:0000313" key="1">
    <source>
        <dbReference type="EMBL" id="CAF4831463.1"/>
    </source>
</evidence>
<gene>
    <name evidence="1" type="ORF">PMACD_LOCUS5358</name>
</gene>
<keyword evidence="2" id="KW-1185">Reference proteome</keyword>
<reference evidence="1" key="1">
    <citation type="submission" date="2021-02" db="EMBL/GenBank/DDBJ databases">
        <authorList>
            <person name="Steward A R."/>
        </authorList>
    </citation>
    <scope>NUCLEOTIDE SEQUENCE</scope>
</reference>
<comment type="caution">
    <text evidence="1">The sequence shown here is derived from an EMBL/GenBank/DDBJ whole genome shotgun (WGS) entry which is preliminary data.</text>
</comment>
<accession>A0A821QTA9</accession>
<protein>
    <submittedName>
        <fullName evidence="1">Uncharacterized protein</fullName>
    </submittedName>
</protein>
<evidence type="ECO:0000313" key="2">
    <source>
        <dbReference type="Proteomes" id="UP000663880"/>
    </source>
</evidence>
<proteinExistence type="predicted"/>
<organism evidence="1 2">
    <name type="scientific">Pieris macdunnoughi</name>
    <dbReference type="NCBI Taxonomy" id="345717"/>
    <lineage>
        <taxon>Eukaryota</taxon>
        <taxon>Metazoa</taxon>
        <taxon>Ecdysozoa</taxon>
        <taxon>Arthropoda</taxon>
        <taxon>Hexapoda</taxon>
        <taxon>Insecta</taxon>
        <taxon>Pterygota</taxon>
        <taxon>Neoptera</taxon>
        <taxon>Endopterygota</taxon>
        <taxon>Lepidoptera</taxon>
        <taxon>Glossata</taxon>
        <taxon>Ditrysia</taxon>
        <taxon>Papilionoidea</taxon>
        <taxon>Pieridae</taxon>
        <taxon>Pierinae</taxon>
        <taxon>Pieris</taxon>
    </lineage>
</organism>
<name>A0A821QTA9_9NEOP</name>
<dbReference type="Proteomes" id="UP000663880">
    <property type="component" value="Unassembled WGS sequence"/>
</dbReference>
<dbReference type="AlphaFoldDB" id="A0A821QTA9"/>
<dbReference type="EMBL" id="CAJOBZ010000010">
    <property type="protein sequence ID" value="CAF4831463.1"/>
    <property type="molecule type" value="Genomic_DNA"/>
</dbReference>